<dbReference type="Gene3D" id="2.40.50.140">
    <property type="entry name" value="Nucleic acid-binding proteins"/>
    <property type="match status" value="1"/>
</dbReference>
<keyword evidence="1" id="KW-0227">DNA damage</keyword>
<feature type="domain" description="DNA replication/recombination mediator RecO N-terminal" evidence="4">
    <location>
        <begin position="1"/>
        <end position="76"/>
    </location>
</feature>
<evidence type="ECO:0000256" key="1">
    <source>
        <dbReference type="ARBA" id="ARBA00022763"/>
    </source>
</evidence>
<dbReference type="GO" id="GO:0006310">
    <property type="term" value="P:DNA recombination"/>
    <property type="evidence" value="ECO:0007669"/>
    <property type="project" value="UniProtKB-KW"/>
</dbReference>
<accession>A0A7Z2S591</accession>
<dbReference type="PANTHER" id="PTHR33991">
    <property type="entry name" value="DNA REPAIR PROTEIN RECO"/>
    <property type="match status" value="1"/>
</dbReference>
<sequence length="208" mass="21341">MIIEAQALILAVRAHGEHGAVIRALTPAHGLQPGYVRGGRSRALRPVLSPGNVVALSLRARTETQLAAATAELVHSRAPLLAEPLPAAAIDWLCALTAATLPEGYAYPAVHDALAAVLDAVEHAPSARGWAPAIWRFEALLLAELGYGLAGGLPERRAAGPEAGGGGDATGDATGDAIARHLLPGRRGVILAARDRLRTRLARAGSGG</sequence>
<dbReference type="Pfam" id="PF02565">
    <property type="entry name" value="RecO_C"/>
    <property type="match status" value="1"/>
</dbReference>
<organism evidence="5 6">
    <name type="scientific">Sphingomonas changnyeongensis</name>
    <dbReference type="NCBI Taxonomy" id="2698679"/>
    <lineage>
        <taxon>Bacteria</taxon>
        <taxon>Pseudomonadati</taxon>
        <taxon>Pseudomonadota</taxon>
        <taxon>Alphaproteobacteria</taxon>
        <taxon>Sphingomonadales</taxon>
        <taxon>Sphingomonadaceae</taxon>
        <taxon>Sphingomonas</taxon>
    </lineage>
</organism>
<dbReference type="GO" id="GO:0043590">
    <property type="term" value="C:bacterial nucleoid"/>
    <property type="evidence" value="ECO:0007669"/>
    <property type="project" value="TreeGrafter"/>
</dbReference>
<dbReference type="Pfam" id="PF11967">
    <property type="entry name" value="RecO_N"/>
    <property type="match status" value="1"/>
</dbReference>
<reference evidence="5 6" key="1">
    <citation type="submission" date="2020-01" db="EMBL/GenBank/DDBJ databases">
        <title>Sphingomonas sp. C33 whole genome sequece.</title>
        <authorList>
            <person name="Park C."/>
        </authorList>
    </citation>
    <scope>NUCLEOTIDE SEQUENCE [LARGE SCALE GENOMIC DNA]</scope>
    <source>
        <strain evidence="5 6">C33</strain>
    </source>
</reference>
<keyword evidence="3" id="KW-0234">DNA repair</keyword>
<dbReference type="AlphaFoldDB" id="A0A7Z2S591"/>
<dbReference type="InterPro" id="IPR003717">
    <property type="entry name" value="RecO"/>
</dbReference>
<evidence type="ECO:0000256" key="2">
    <source>
        <dbReference type="ARBA" id="ARBA00023172"/>
    </source>
</evidence>
<dbReference type="KEGG" id="schy:GVO57_08420"/>
<gene>
    <name evidence="5" type="ORF">GVO57_08420</name>
</gene>
<dbReference type="PANTHER" id="PTHR33991:SF1">
    <property type="entry name" value="DNA REPAIR PROTEIN RECO"/>
    <property type="match status" value="1"/>
</dbReference>
<keyword evidence="2" id="KW-0233">DNA recombination</keyword>
<dbReference type="InterPro" id="IPR022572">
    <property type="entry name" value="DNA_rep/recomb_RecO_N"/>
</dbReference>
<dbReference type="Proteomes" id="UP000464468">
    <property type="component" value="Chromosome"/>
</dbReference>
<dbReference type="RefSeq" id="WP_160592766.1">
    <property type="nucleotide sequence ID" value="NZ_CP047895.1"/>
</dbReference>
<evidence type="ECO:0000259" key="4">
    <source>
        <dbReference type="Pfam" id="PF11967"/>
    </source>
</evidence>
<name>A0A7Z2S591_9SPHN</name>
<protein>
    <submittedName>
        <fullName evidence="5">DNA recombination protein RecO</fullName>
    </submittedName>
</protein>
<evidence type="ECO:0000313" key="5">
    <source>
        <dbReference type="EMBL" id="QHL90840.1"/>
    </source>
</evidence>
<dbReference type="InterPro" id="IPR012340">
    <property type="entry name" value="NA-bd_OB-fold"/>
</dbReference>
<evidence type="ECO:0000313" key="6">
    <source>
        <dbReference type="Proteomes" id="UP000464468"/>
    </source>
</evidence>
<dbReference type="EMBL" id="CP047895">
    <property type="protein sequence ID" value="QHL90840.1"/>
    <property type="molecule type" value="Genomic_DNA"/>
</dbReference>
<keyword evidence="6" id="KW-1185">Reference proteome</keyword>
<evidence type="ECO:0000256" key="3">
    <source>
        <dbReference type="ARBA" id="ARBA00023204"/>
    </source>
</evidence>
<dbReference type="GO" id="GO:0006302">
    <property type="term" value="P:double-strand break repair"/>
    <property type="evidence" value="ECO:0007669"/>
    <property type="project" value="TreeGrafter"/>
</dbReference>
<proteinExistence type="predicted"/>